<feature type="transmembrane region" description="Helical" evidence="1">
    <location>
        <begin position="200"/>
        <end position="222"/>
    </location>
</feature>
<feature type="transmembrane region" description="Helical" evidence="1">
    <location>
        <begin position="422"/>
        <end position="439"/>
    </location>
</feature>
<keyword evidence="1" id="KW-0812">Transmembrane</keyword>
<gene>
    <name evidence="6" type="ORF">B0T18DRAFT_483099</name>
</gene>
<feature type="transmembrane region" description="Helical" evidence="1">
    <location>
        <begin position="611"/>
        <end position="632"/>
    </location>
</feature>
<evidence type="ECO:0000259" key="2">
    <source>
        <dbReference type="Pfam" id="PF10277"/>
    </source>
</evidence>
<dbReference type="Pfam" id="PF23021">
    <property type="entry name" value="6TM_2nd_PGAP2IP"/>
    <property type="match status" value="1"/>
</dbReference>
<feature type="transmembrane region" description="Helical" evidence="1">
    <location>
        <begin position="390"/>
        <end position="410"/>
    </location>
</feature>
<feature type="transmembrane region" description="Helical" evidence="1">
    <location>
        <begin position="279"/>
        <end position="300"/>
    </location>
</feature>
<dbReference type="Pfam" id="PF23226">
    <property type="entry name" value="Exo_endo_phos_PGAP2IP"/>
    <property type="match status" value="1"/>
</dbReference>
<organism evidence="6 7">
    <name type="scientific">Schizothecium vesticola</name>
    <dbReference type="NCBI Taxonomy" id="314040"/>
    <lineage>
        <taxon>Eukaryota</taxon>
        <taxon>Fungi</taxon>
        <taxon>Dikarya</taxon>
        <taxon>Ascomycota</taxon>
        <taxon>Pezizomycotina</taxon>
        <taxon>Sordariomycetes</taxon>
        <taxon>Sordariomycetidae</taxon>
        <taxon>Sordariales</taxon>
        <taxon>Schizotheciaceae</taxon>
        <taxon>Schizothecium</taxon>
    </lineage>
</organism>
<feature type="transmembrane region" description="Helical" evidence="1">
    <location>
        <begin position="653"/>
        <end position="671"/>
    </location>
</feature>
<feature type="transmembrane region" description="Helical" evidence="1">
    <location>
        <begin position="171"/>
        <end position="188"/>
    </location>
</feature>
<evidence type="ECO:0000313" key="7">
    <source>
        <dbReference type="Proteomes" id="UP001172155"/>
    </source>
</evidence>
<dbReference type="InterPro" id="IPR036691">
    <property type="entry name" value="Endo/exonu/phosph_ase_sf"/>
</dbReference>
<evidence type="ECO:0000256" key="1">
    <source>
        <dbReference type="SAM" id="Phobius"/>
    </source>
</evidence>
<dbReference type="PANTHER" id="PTHR14859:SF1">
    <property type="entry name" value="PGAP2-INTERACTING PROTEIN"/>
    <property type="match status" value="1"/>
</dbReference>
<dbReference type="InterPro" id="IPR053911">
    <property type="entry name" value="PGAP2IP_TM_2nd"/>
</dbReference>
<evidence type="ECO:0000259" key="3">
    <source>
        <dbReference type="Pfam" id="PF23021"/>
    </source>
</evidence>
<dbReference type="EMBL" id="JAUKUD010000007">
    <property type="protein sequence ID" value="KAK0738015.1"/>
    <property type="molecule type" value="Genomic_DNA"/>
</dbReference>
<dbReference type="InterPro" id="IPR053912">
    <property type="entry name" value="PGAP2IP_TM_1nd"/>
</dbReference>
<dbReference type="GO" id="GO:0016020">
    <property type="term" value="C:membrane"/>
    <property type="evidence" value="ECO:0007669"/>
    <property type="project" value="GOC"/>
</dbReference>
<keyword evidence="1" id="KW-1133">Transmembrane helix</keyword>
<feature type="transmembrane region" description="Helical" evidence="1">
    <location>
        <begin position="306"/>
        <end position="324"/>
    </location>
</feature>
<sequence>MSSRYKDKDGGVVLAFGGQWVSWLHTGAAYGAFLTALIVGCALHYRKIVQNEWYGYPDEWFPSVSATIGDRYPERSLFMLFIAITSGPRFALVGLFYLLTKRPGHVLPKVVALSGLVRTLTCGGWTYITSTDDHGWHDILMISYLVITIPWTVGCLALSPPNAKAIKYRKYLAGCFFGTLIPLVYFFIQHKVYRVAGAYTIYAFFEWALILFDVGFDAVTALDFSTFEVVIKDVKGATKGANNSSVSTAVLEKEKERATGGVFAAGFHLRDALDIAADVYHGFVFWSILTSLGVVVWYFPLWHMGISGYEVLIMSTVSPLLLGIKSVRTFVIRNQGMAHVLSLAGLLAYQVKAPEARLFIVGFGLSVQCLAWAATFYSDSVQPARLEARILAWAAGLIMSSVAKFAWYTNNPIWPVMHAENGGWNGTGFIFALWAVLTFNRKAPLQTGDSGEKGGSPLLASIGLGGLFFGLHSLLSDTSTMILWVWDGYPIRGPVSNVHGWYTIAAMTGGLICTIYRPAAVTTWTAYGVGCIAAALLTVYERWTGYYGALALAAYLMAISVPIIANAAKQRPGLTFGLGFLIYNFIVLFHVWVVAYAFVPGGHLVRERTDWVMLTMMLCIGAGVFDLISQNAGAAHNKTNNRRRTASTGYRKYHVGVLAALNVFFLCANFLRFPTNDYKPYHPETRSFTAGIWTIHFSLDNDMWSSEHRMRDLIKEMEVDVIGLLESDLQRIIMGNRDTTQFLAEDLGMYVDYGPGPNKHTWGAALLSKFPIVNSTHHLLPSPVGELAPAIHATLDMYGTFVDVFVFHSGQEEDPEDRRLQSEYMAKLMGSSPRPSFLLSYLVTKPLKGNYNNFVSDVSGMHDVDPTDWDRWCEYILFKGLRRTGYARVSRGSITDTELQVAKFVVPEGPEEVAAAWNASPEQRGKRVLEKEVPEGLRFPAMFKGEGRRDHRYHVFDEPRYYNL</sequence>
<proteinExistence type="predicted"/>
<feature type="transmembrane region" description="Helical" evidence="1">
    <location>
        <begin position="546"/>
        <end position="568"/>
    </location>
</feature>
<evidence type="ECO:0000313" key="6">
    <source>
        <dbReference type="EMBL" id="KAK0738015.1"/>
    </source>
</evidence>
<dbReference type="InterPro" id="IPR051916">
    <property type="entry name" value="GPI-anchor_lipid_remodeler"/>
</dbReference>
<feature type="transmembrane region" description="Helical" evidence="1">
    <location>
        <begin position="523"/>
        <end position="540"/>
    </location>
</feature>
<keyword evidence="7" id="KW-1185">Reference proteome</keyword>
<comment type="caution">
    <text evidence="6">The sequence shown here is derived from an EMBL/GenBank/DDBJ whole genome shotgun (WGS) entry which is preliminary data.</text>
</comment>
<feature type="transmembrane region" description="Helical" evidence="1">
    <location>
        <begin position="459"/>
        <end position="486"/>
    </location>
</feature>
<feature type="transmembrane region" description="Helical" evidence="1">
    <location>
        <begin position="77"/>
        <end position="99"/>
    </location>
</feature>
<evidence type="ECO:0000259" key="4">
    <source>
        <dbReference type="Pfam" id="PF23022"/>
    </source>
</evidence>
<name>A0AA40BPG8_9PEZI</name>
<dbReference type="GO" id="GO:0006506">
    <property type="term" value="P:GPI anchor biosynthetic process"/>
    <property type="evidence" value="ECO:0007669"/>
    <property type="project" value="TreeGrafter"/>
</dbReference>
<protein>
    <submittedName>
        <fullName evidence="6">Frag1/DRAM/Sfk1 family-domain-containing protein</fullName>
    </submittedName>
</protein>
<dbReference type="AlphaFoldDB" id="A0AA40BPG8"/>
<dbReference type="GO" id="GO:0005783">
    <property type="term" value="C:endoplasmic reticulum"/>
    <property type="evidence" value="ECO:0007669"/>
    <property type="project" value="TreeGrafter"/>
</dbReference>
<feature type="domain" description="CWH43-like N-terminal" evidence="2">
    <location>
        <begin position="19"/>
        <end position="226"/>
    </location>
</feature>
<dbReference type="PANTHER" id="PTHR14859">
    <property type="entry name" value="CALCOFLUOR WHITE HYPERSENSITIVE PROTEIN PRECURSOR"/>
    <property type="match status" value="1"/>
</dbReference>
<dbReference type="InterPro" id="IPR019402">
    <property type="entry name" value="CWH43_N"/>
</dbReference>
<feature type="transmembrane region" description="Helical" evidence="1">
    <location>
        <begin position="20"/>
        <end position="43"/>
    </location>
</feature>
<evidence type="ECO:0000259" key="5">
    <source>
        <dbReference type="Pfam" id="PF23226"/>
    </source>
</evidence>
<dbReference type="Proteomes" id="UP001172155">
    <property type="component" value="Unassembled WGS sequence"/>
</dbReference>
<dbReference type="Gene3D" id="3.60.10.10">
    <property type="entry name" value="Endonuclease/exonuclease/phosphatase"/>
    <property type="match status" value="1"/>
</dbReference>
<reference evidence="6" key="1">
    <citation type="submission" date="2023-06" db="EMBL/GenBank/DDBJ databases">
        <title>Genome-scale phylogeny and comparative genomics of the fungal order Sordariales.</title>
        <authorList>
            <consortium name="Lawrence Berkeley National Laboratory"/>
            <person name="Hensen N."/>
            <person name="Bonometti L."/>
            <person name="Westerberg I."/>
            <person name="Brannstrom I.O."/>
            <person name="Guillou S."/>
            <person name="Cros-Aarteil S."/>
            <person name="Calhoun S."/>
            <person name="Haridas S."/>
            <person name="Kuo A."/>
            <person name="Mondo S."/>
            <person name="Pangilinan J."/>
            <person name="Riley R."/>
            <person name="LaButti K."/>
            <person name="Andreopoulos B."/>
            <person name="Lipzen A."/>
            <person name="Chen C."/>
            <person name="Yanf M."/>
            <person name="Daum C."/>
            <person name="Ng V."/>
            <person name="Clum A."/>
            <person name="Steindorff A."/>
            <person name="Ohm R."/>
            <person name="Martin F."/>
            <person name="Silar P."/>
            <person name="Natvig D."/>
            <person name="Lalanne C."/>
            <person name="Gautier V."/>
            <person name="Ament-velasquez S.L."/>
            <person name="Kruys A."/>
            <person name="Hutchinson M.I."/>
            <person name="Powell A.J."/>
            <person name="Barry K."/>
            <person name="Miller A.N."/>
            <person name="Grigoriev I.V."/>
            <person name="Debuchy R."/>
            <person name="Gladieux P."/>
            <person name="Thoren M.H."/>
            <person name="Johannesson H."/>
        </authorList>
    </citation>
    <scope>NUCLEOTIDE SEQUENCE</scope>
    <source>
        <strain evidence="6">SMH3187-1</strain>
    </source>
</reference>
<keyword evidence="1" id="KW-0472">Membrane</keyword>
<dbReference type="Pfam" id="PF10277">
    <property type="entry name" value="Frag1"/>
    <property type="match status" value="1"/>
</dbReference>
<dbReference type="InterPro" id="IPR057315">
    <property type="entry name" value="Exo_endo_phos_PGAP2IP_C"/>
</dbReference>
<dbReference type="FunFam" id="3.60.10.10:FF:000031">
    <property type="entry name" value="Calcofluor white hypersensitive protein"/>
    <property type="match status" value="1"/>
</dbReference>
<feature type="domain" description="PGAP2IP second transmembrane" evidence="3">
    <location>
        <begin position="454"/>
        <end position="628"/>
    </location>
</feature>
<feature type="transmembrane region" description="Helical" evidence="1">
    <location>
        <begin position="358"/>
        <end position="378"/>
    </location>
</feature>
<feature type="transmembrane region" description="Helical" evidence="1">
    <location>
        <begin position="139"/>
        <end position="159"/>
    </location>
</feature>
<accession>A0AA40BPG8</accession>
<dbReference type="Pfam" id="PF23022">
    <property type="entry name" value="6TM_1st_PGAP2IP"/>
    <property type="match status" value="1"/>
</dbReference>
<dbReference type="GO" id="GO:0031505">
    <property type="term" value="P:fungal-type cell wall organization"/>
    <property type="evidence" value="ECO:0007669"/>
    <property type="project" value="TreeGrafter"/>
</dbReference>
<feature type="domain" description="PGAP2IP C-terminal nuclease-like" evidence="5">
    <location>
        <begin position="686"/>
        <end position="918"/>
    </location>
</feature>
<dbReference type="SUPFAM" id="SSF56219">
    <property type="entry name" value="DNase I-like"/>
    <property type="match status" value="1"/>
</dbReference>
<feature type="transmembrane region" description="Helical" evidence="1">
    <location>
        <begin position="580"/>
        <end position="599"/>
    </location>
</feature>
<feature type="domain" description="PGAP2IP first transmembrane" evidence="4">
    <location>
        <begin position="283"/>
        <end position="437"/>
    </location>
</feature>